<dbReference type="EMBL" id="CAJSTJ010000140">
    <property type="protein sequence ID" value="CAG7561258.1"/>
    <property type="molecule type" value="Genomic_DNA"/>
</dbReference>
<feature type="region of interest" description="Disordered" evidence="1">
    <location>
        <begin position="1"/>
        <end position="26"/>
    </location>
</feature>
<comment type="caution">
    <text evidence="2">The sequence shown here is derived from an EMBL/GenBank/DDBJ whole genome shotgun (WGS) entry which is preliminary data.</text>
</comment>
<dbReference type="AlphaFoldDB" id="A0A8J2IPI0"/>
<evidence type="ECO:0000313" key="3">
    <source>
        <dbReference type="Proteomes" id="UP000693738"/>
    </source>
</evidence>
<dbReference type="Proteomes" id="UP000693738">
    <property type="component" value="Unassembled WGS sequence"/>
</dbReference>
<sequence>MSDTSRSPSATDYASNESMLTHLVDNPNTQALSKKLNLSSEIDCRNLMLRDITALPVREPLAPSSIASPTQPPLISCMWCFPQEYEK</sequence>
<protein>
    <submittedName>
        <fullName evidence="2">Uncharacterized protein</fullName>
    </submittedName>
</protein>
<organism evidence="2 3">
    <name type="scientific">Fusarium equiseti</name>
    <name type="common">Fusarium scirpi</name>
    <dbReference type="NCBI Taxonomy" id="61235"/>
    <lineage>
        <taxon>Eukaryota</taxon>
        <taxon>Fungi</taxon>
        <taxon>Dikarya</taxon>
        <taxon>Ascomycota</taxon>
        <taxon>Pezizomycotina</taxon>
        <taxon>Sordariomycetes</taxon>
        <taxon>Hypocreomycetidae</taxon>
        <taxon>Hypocreales</taxon>
        <taxon>Nectriaceae</taxon>
        <taxon>Fusarium</taxon>
        <taxon>Fusarium incarnatum-equiseti species complex</taxon>
    </lineage>
</organism>
<reference evidence="2" key="1">
    <citation type="submission" date="2021-05" db="EMBL/GenBank/DDBJ databases">
        <authorList>
            <person name="Khan N."/>
        </authorList>
    </citation>
    <scope>NUCLEOTIDE SEQUENCE</scope>
</reference>
<gene>
    <name evidence="2" type="ORF">FEQUK3_LOCUS7022</name>
</gene>
<feature type="compositionally biased region" description="Polar residues" evidence="1">
    <location>
        <begin position="1"/>
        <end position="19"/>
    </location>
</feature>
<proteinExistence type="predicted"/>
<name>A0A8J2IPI0_FUSEQ</name>
<accession>A0A8J2IPI0</accession>
<evidence type="ECO:0000256" key="1">
    <source>
        <dbReference type="SAM" id="MobiDB-lite"/>
    </source>
</evidence>
<evidence type="ECO:0000313" key="2">
    <source>
        <dbReference type="EMBL" id="CAG7561258.1"/>
    </source>
</evidence>